<comment type="function">
    <text evidence="1">Putative gamma-glutamylcyclotransferase.</text>
</comment>
<dbReference type="InterPro" id="IPR036568">
    <property type="entry name" value="GGCT-like_sf"/>
</dbReference>
<accession>A0AAE0GX85</accession>
<evidence type="ECO:0000313" key="7">
    <source>
        <dbReference type="Proteomes" id="UP001190700"/>
    </source>
</evidence>
<dbReference type="AlphaFoldDB" id="A0AAE0GX85"/>
<comment type="similarity">
    <text evidence="2">Belongs to the gamma-glutamylcyclotransferase family.</text>
</comment>
<protein>
    <recommendedName>
        <fullName evidence="4">Putative gamma-glutamylcyclotransferase</fullName>
    </recommendedName>
</protein>
<dbReference type="PANTHER" id="PTHR31544">
    <property type="entry name" value="AIG2-LIKE PROTEIN D"/>
    <property type="match status" value="1"/>
</dbReference>
<dbReference type="InterPro" id="IPR013024">
    <property type="entry name" value="GGCT-like"/>
</dbReference>
<dbReference type="InterPro" id="IPR045038">
    <property type="entry name" value="AIG2-like"/>
</dbReference>
<comment type="caution">
    <text evidence="6">The sequence shown here is derived from an EMBL/GenBank/DDBJ whole genome shotgun (WGS) entry which is preliminary data.</text>
</comment>
<dbReference type="InterPro" id="IPR009288">
    <property type="entry name" value="AIG2-like_dom"/>
</dbReference>
<evidence type="ECO:0000256" key="1">
    <source>
        <dbReference type="ARBA" id="ARBA00002782"/>
    </source>
</evidence>
<keyword evidence="3" id="KW-0808">Transferase</keyword>
<dbReference type="Pfam" id="PF06094">
    <property type="entry name" value="GGACT"/>
    <property type="match status" value="1"/>
</dbReference>
<proteinExistence type="inferred from homology"/>
<dbReference type="CDD" id="cd06661">
    <property type="entry name" value="GGCT_like"/>
    <property type="match status" value="1"/>
</dbReference>
<keyword evidence="7" id="KW-1185">Reference proteome</keyword>
<dbReference type="Proteomes" id="UP001190700">
    <property type="component" value="Unassembled WGS sequence"/>
</dbReference>
<evidence type="ECO:0000256" key="4">
    <source>
        <dbReference type="ARBA" id="ARBA00030602"/>
    </source>
</evidence>
<evidence type="ECO:0000256" key="3">
    <source>
        <dbReference type="ARBA" id="ARBA00022679"/>
    </source>
</evidence>
<dbReference type="PANTHER" id="PTHR31544:SF2">
    <property type="entry name" value="AIG2-LIKE PROTEIN D"/>
    <property type="match status" value="1"/>
</dbReference>
<name>A0AAE0GX85_9CHLO</name>
<feature type="domain" description="Gamma-glutamylcyclotransferase AIG2-like" evidence="5">
    <location>
        <begin position="87"/>
        <end position="186"/>
    </location>
</feature>
<evidence type="ECO:0000259" key="5">
    <source>
        <dbReference type="Pfam" id="PF06094"/>
    </source>
</evidence>
<evidence type="ECO:0000313" key="6">
    <source>
        <dbReference type="EMBL" id="KAK3286060.1"/>
    </source>
</evidence>
<dbReference type="GO" id="GO:0016740">
    <property type="term" value="F:transferase activity"/>
    <property type="evidence" value="ECO:0007669"/>
    <property type="project" value="UniProtKB-KW"/>
</dbReference>
<dbReference type="EMBL" id="LGRX02001510">
    <property type="protein sequence ID" value="KAK3286060.1"/>
    <property type="molecule type" value="Genomic_DNA"/>
</dbReference>
<dbReference type="SUPFAM" id="SSF110857">
    <property type="entry name" value="Gamma-glutamyl cyclotransferase-like"/>
    <property type="match status" value="1"/>
</dbReference>
<evidence type="ECO:0000256" key="2">
    <source>
        <dbReference type="ARBA" id="ARBA00008861"/>
    </source>
</evidence>
<dbReference type="Gene3D" id="3.10.490.10">
    <property type="entry name" value="Gamma-glutamyl cyclotransferase-like"/>
    <property type="match status" value="1"/>
</dbReference>
<sequence>MLKVAHAQYRSVPFLVRHHAGLTSSDGFPVLRRFQGHTPLPILRPRRVKYVASLSSCLLPVSRRSHLLRFQGSCMADPVTSHGGDCIFVYGSLLAPEVLQVLLGRVPQNTEATLKGHRRYAICDRVYPAVIEEATGSVRGKVLWGLSEQEKAILDEFEDDEYERKTLLVQTEGSGETEAEVYVYAAGKGNLLPDWSYEGFRQVHLKDYIIMCQYFMEKECESARDQ</sequence>
<organism evidence="6 7">
    <name type="scientific">Cymbomonas tetramitiformis</name>
    <dbReference type="NCBI Taxonomy" id="36881"/>
    <lineage>
        <taxon>Eukaryota</taxon>
        <taxon>Viridiplantae</taxon>
        <taxon>Chlorophyta</taxon>
        <taxon>Pyramimonadophyceae</taxon>
        <taxon>Pyramimonadales</taxon>
        <taxon>Pyramimonadaceae</taxon>
        <taxon>Cymbomonas</taxon>
    </lineage>
</organism>
<gene>
    <name evidence="6" type="ORF">CYMTET_6363</name>
</gene>
<reference evidence="6 7" key="1">
    <citation type="journal article" date="2015" name="Genome Biol. Evol.">
        <title>Comparative Genomics of a Bacterivorous Green Alga Reveals Evolutionary Causalities and Consequences of Phago-Mixotrophic Mode of Nutrition.</title>
        <authorList>
            <person name="Burns J.A."/>
            <person name="Paasch A."/>
            <person name="Narechania A."/>
            <person name="Kim E."/>
        </authorList>
    </citation>
    <scope>NUCLEOTIDE SEQUENCE [LARGE SCALE GENOMIC DNA]</scope>
    <source>
        <strain evidence="6 7">PLY_AMNH</strain>
    </source>
</reference>